<evidence type="ECO:0000313" key="3">
    <source>
        <dbReference type="Proteomes" id="UP000011205"/>
    </source>
</evidence>
<reference evidence="2 3" key="1">
    <citation type="journal article" date="2013" name="Genome Announc.">
        <title>Draft Genome Sequence of Streptomyces viridochromogenes Strain Tu57, Producer of Avilamycin.</title>
        <authorList>
            <person name="Gruning B.A."/>
            <person name="Erxleben A."/>
            <person name="Hahnlein A."/>
            <person name="Gunther S."/>
        </authorList>
    </citation>
    <scope>NUCLEOTIDE SEQUENCE [LARGE SCALE GENOMIC DNA]</scope>
    <source>
        <strain evidence="2 3">Tue57</strain>
    </source>
</reference>
<sequence length="51" mass="5763">MRDHAKAAQQEHLTPTAPHPPSSVPSSVDYATLRHPRDLRLAASRHVDRRE</sequence>
<dbReference type="PATRIC" id="fig|1160705.3.peg.767"/>
<gene>
    <name evidence="2" type="ORF">STVIR_0771</name>
</gene>
<evidence type="ECO:0000313" key="2">
    <source>
        <dbReference type="EMBL" id="ELS58220.1"/>
    </source>
</evidence>
<feature type="region of interest" description="Disordered" evidence="1">
    <location>
        <begin position="1"/>
        <end position="51"/>
    </location>
</feature>
<dbReference type="AlphaFoldDB" id="L8PP04"/>
<dbReference type="EMBL" id="AMLP01000032">
    <property type="protein sequence ID" value="ELS58220.1"/>
    <property type="molecule type" value="Genomic_DNA"/>
</dbReference>
<organism evidence="2 3">
    <name type="scientific">Streptomyces viridochromogenes Tue57</name>
    <dbReference type="NCBI Taxonomy" id="1160705"/>
    <lineage>
        <taxon>Bacteria</taxon>
        <taxon>Bacillati</taxon>
        <taxon>Actinomycetota</taxon>
        <taxon>Actinomycetes</taxon>
        <taxon>Kitasatosporales</taxon>
        <taxon>Streptomycetaceae</taxon>
        <taxon>Streptomyces</taxon>
    </lineage>
</organism>
<evidence type="ECO:0000256" key="1">
    <source>
        <dbReference type="SAM" id="MobiDB-lite"/>
    </source>
</evidence>
<comment type="caution">
    <text evidence="2">The sequence shown here is derived from an EMBL/GenBank/DDBJ whole genome shotgun (WGS) entry which is preliminary data.</text>
</comment>
<name>L8PP04_STRVR</name>
<dbReference type="Proteomes" id="UP000011205">
    <property type="component" value="Unassembled WGS sequence"/>
</dbReference>
<protein>
    <submittedName>
        <fullName evidence="2">Uncharacterized protein</fullName>
    </submittedName>
</protein>
<accession>L8PP04</accession>
<proteinExistence type="predicted"/>
<feature type="compositionally biased region" description="Basic and acidic residues" evidence="1">
    <location>
        <begin position="35"/>
        <end position="51"/>
    </location>
</feature>